<sequence length="75" mass="8185">MADRVDPNIIDEVWARGGGRCSLCIDMDWDEFQAMCDCSRAHYESTGDQASIQVIGKPETATVIHPIQQGGSDEG</sequence>
<reference evidence="1" key="1">
    <citation type="journal article" date="2015" name="Nature">
        <title>Complex archaea that bridge the gap between prokaryotes and eukaryotes.</title>
        <authorList>
            <person name="Spang A."/>
            <person name="Saw J.H."/>
            <person name="Jorgensen S.L."/>
            <person name="Zaremba-Niedzwiedzka K."/>
            <person name="Martijn J."/>
            <person name="Lind A.E."/>
            <person name="van Eijk R."/>
            <person name="Schleper C."/>
            <person name="Guy L."/>
            <person name="Ettema T.J."/>
        </authorList>
    </citation>
    <scope>NUCLEOTIDE SEQUENCE</scope>
</reference>
<organism evidence="1">
    <name type="scientific">marine sediment metagenome</name>
    <dbReference type="NCBI Taxonomy" id="412755"/>
    <lineage>
        <taxon>unclassified sequences</taxon>
        <taxon>metagenomes</taxon>
        <taxon>ecological metagenomes</taxon>
    </lineage>
</organism>
<name>A0A0F9CWS0_9ZZZZ</name>
<protein>
    <submittedName>
        <fullName evidence="1">Uncharacterized protein</fullName>
    </submittedName>
</protein>
<dbReference type="AlphaFoldDB" id="A0A0F9CWS0"/>
<accession>A0A0F9CWS0</accession>
<evidence type="ECO:0000313" key="1">
    <source>
        <dbReference type="EMBL" id="KKL10111.1"/>
    </source>
</evidence>
<comment type="caution">
    <text evidence="1">The sequence shown here is derived from an EMBL/GenBank/DDBJ whole genome shotgun (WGS) entry which is preliminary data.</text>
</comment>
<proteinExistence type="predicted"/>
<dbReference type="EMBL" id="LAZR01042196">
    <property type="protein sequence ID" value="KKL10111.1"/>
    <property type="molecule type" value="Genomic_DNA"/>
</dbReference>
<gene>
    <name evidence="1" type="ORF">LCGC14_2559110</name>
</gene>